<dbReference type="PROSITE" id="PS50850">
    <property type="entry name" value="MFS"/>
    <property type="match status" value="1"/>
</dbReference>
<feature type="transmembrane region" description="Helical" evidence="5">
    <location>
        <begin position="283"/>
        <end position="302"/>
    </location>
</feature>
<feature type="transmembrane region" description="Helical" evidence="5">
    <location>
        <begin position="20"/>
        <end position="40"/>
    </location>
</feature>
<evidence type="ECO:0000259" key="6">
    <source>
        <dbReference type="PROSITE" id="PS50850"/>
    </source>
</evidence>
<dbReference type="SUPFAM" id="SSF103473">
    <property type="entry name" value="MFS general substrate transporter"/>
    <property type="match status" value="1"/>
</dbReference>
<feature type="transmembrane region" description="Helical" evidence="5">
    <location>
        <begin position="367"/>
        <end position="386"/>
    </location>
</feature>
<dbReference type="InterPro" id="IPR011701">
    <property type="entry name" value="MFS"/>
</dbReference>
<keyword evidence="3 5" id="KW-1133">Transmembrane helix</keyword>
<dbReference type="InterPro" id="IPR020846">
    <property type="entry name" value="MFS_dom"/>
</dbReference>
<sequence length="402" mass="40809">MFSSYGRLLHVPGALRFSSAALLGRLQISMVGLGIVLLVSARTGSYGLAGVLSATYVIADAALAIVKGSLVDRLGQARVLVTGISVWGAGLTVLVLAVELGWPAWTPYAGAAVAGAAVPQVGSAVRARWSHVLVDRTQVGTAYALEAVLDEVVFMVGPIVVTLLATLWHPLAGLLVALATGLAGTLAYAAQTDTQPPAHTHHADQGPRPGMPWRAVVPVAVVCLALGALFGAAEVTTVAFSEEQGRTGLAGVLLAVWAFGSLVAGLVAGALRWRSSLESRLRVGTMAMLAAMLPLAFVGHVALMAPVLLLGGLAIAPTMIATMMLTEQVVPSARLTEGMGIMHTALVAGVAPGATLAGLVVDARGASWAYAVPVVAGLVAVLAAQATRGADYGAARPVAARL</sequence>
<feature type="transmembrane region" description="Helical" evidence="5">
    <location>
        <begin position="338"/>
        <end position="361"/>
    </location>
</feature>
<comment type="subcellular location">
    <subcellularLocation>
        <location evidence="1">Cell membrane</location>
        <topology evidence="1">Multi-pass membrane protein</topology>
    </subcellularLocation>
</comment>
<accession>A0A6J4PG76</accession>
<name>A0A6J4PG76_9ACTN</name>
<dbReference type="InterPro" id="IPR036259">
    <property type="entry name" value="MFS_trans_sf"/>
</dbReference>
<feature type="transmembrane region" description="Helical" evidence="5">
    <location>
        <begin position="78"/>
        <end position="98"/>
    </location>
</feature>
<feature type="transmembrane region" description="Helical" evidence="5">
    <location>
        <begin position="171"/>
        <end position="190"/>
    </location>
</feature>
<dbReference type="RefSeq" id="WP_295661017.1">
    <property type="nucleotide sequence ID" value="NZ_CADCUP010000192.1"/>
</dbReference>
<dbReference type="Gene3D" id="1.20.1250.20">
    <property type="entry name" value="MFS general substrate transporter like domains"/>
    <property type="match status" value="1"/>
</dbReference>
<evidence type="ECO:0000256" key="5">
    <source>
        <dbReference type="SAM" id="Phobius"/>
    </source>
</evidence>
<dbReference type="Pfam" id="PF07690">
    <property type="entry name" value="MFS_1"/>
    <property type="match status" value="1"/>
</dbReference>
<gene>
    <name evidence="7" type="ORF">AVDCRST_MAG06-2945</name>
</gene>
<dbReference type="GO" id="GO:0022857">
    <property type="term" value="F:transmembrane transporter activity"/>
    <property type="evidence" value="ECO:0007669"/>
    <property type="project" value="InterPro"/>
</dbReference>
<feature type="transmembrane region" description="Helical" evidence="5">
    <location>
        <begin position="250"/>
        <end position="271"/>
    </location>
</feature>
<feature type="transmembrane region" description="Helical" evidence="5">
    <location>
        <begin position="143"/>
        <end position="165"/>
    </location>
</feature>
<evidence type="ECO:0000256" key="2">
    <source>
        <dbReference type="ARBA" id="ARBA00022692"/>
    </source>
</evidence>
<keyword evidence="2 5" id="KW-0812">Transmembrane</keyword>
<evidence type="ECO:0000256" key="3">
    <source>
        <dbReference type="ARBA" id="ARBA00022989"/>
    </source>
</evidence>
<protein>
    <submittedName>
        <fullName evidence="7">Uncharacterized MFS-type transporter</fullName>
    </submittedName>
</protein>
<dbReference type="PANTHER" id="PTHR23542">
    <property type="match status" value="1"/>
</dbReference>
<feature type="transmembrane region" description="Helical" evidence="5">
    <location>
        <begin position="46"/>
        <end position="66"/>
    </location>
</feature>
<feature type="transmembrane region" description="Helical" evidence="5">
    <location>
        <begin position="308"/>
        <end position="326"/>
    </location>
</feature>
<feature type="transmembrane region" description="Helical" evidence="5">
    <location>
        <begin position="104"/>
        <end position="122"/>
    </location>
</feature>
<feature type="domain" description="Major facilitator superfamily (MFS) profile" evidence="6">
    <location>
        <begin position="215"/>
        <end position="402"/>
    </location>
</feature>
<proteinExistence type="predicted"/>
<feature type="transmembrane region" description="Helical" evidence="5">
    <location>
        <begin position="211"/>
        <end position="230"/>
    </location>
</feature>
<evidence type="ECO:0000256" key="1">
    <source>
        <dbReference type="ARBA" id="ARBA00004651"/>
    </source>
</evidence>
<evidence type="ECO:0000313" key="7">
    <source>
        <dbReference type="EMBL" id="CAA9411971.1"/>
    </source>
</evidence>
<evidence type="ECO:0000256" key="4">
    <source>
        <dbReference type="ARBA" id="ARBA00023136"/>
    </source>
</evidence>
<dbReference type="PANTHER" id="PTHR23542:SF1">
    <property type="entry name" value="MAJOR FACILITATOR SUPERFAMILY (MFS) PROFILE DOMAIN-CONTAINING PROTEIN"/>
    <property type="match status" value="1"/>
</dbReference>
<dbReference type="EMBL" id="CADCUP010000192">
    <property type="protein sequence ID" value="CAA9411971.1"/>
    <property type="molecule type" value="Genomic_DNA"/>
</dbReference>
<keyword evidence="4 5" id="KW-0472">Membrane</keyword>
<dbReference type="AlphaFoldDB" id="A0A6J4PG76"/>
<dbReference type="GO" id="GO:0005886">
    <property type="term" value="C:plasma membrane"/>
    <property type="evidence" value="ECO:0007669"/>
    <property type="project" value="UniProtKB-SubCell"/>
</dbReference>
<reference evidence="7" key="1">
    <citation type="submission" date="2020-02" db="EMBL/GenBank/DDBJ databases">
        <authorList>
            <person name="Meier V. D."/>
        </authorList>
    </citation>
    <scope>NUCLEOTIDE SEQUENCE</scope>
    <source>
        <strain evidence="7">AVDCRST_MAG06</strain>
    </source>
</reference>
<organism evidence="7">
    <name type="scientific">uncultured Nocardioides sp</name>
    <dbReference type="NCBI Taxonomy" id="198441"/>
    <lineage>
        <taxon>Bacteria</taxon>
        <taxon>Bacillati</taxon>
        <taxon>Actinomycetota</taxon>
        <taxon>Actinomycetes</taxon>
        <taxon>Propionibacteriales</taxon>
        <taxon>Nocardioidaceae</taxon>
        <taxon>Nocardioides</taxon>
        <taxon>environmental samples</taxon>
    </lineage>
</organism>